<keyword evidence="4" id="KW-1185">Reference proteome</keyword>
<protein>
    <submittedName>
        <fullName evidence="3">Uncharacterized protein</fullName>
    </submittedName>
</protein>
<feature type="compositionally biased region" description="Pro residues" evidence="1">
    <location>
        <begin position="31"/>
        <end position="70"/>
    </location>
</feature>
<gene>
    <name evidence="3" type="ORF">M378DRAFT_167931</name>
</gene>
<proteinExistence type="predicted"/>
<dbReference type="AlphaFoldDB" id="A0A0C2WW46"/>
<evidence type="ECO:0000256" key="1">
    <source>
        <dbReference type="SAM" id="MobiDB-lite"/>
    </source>
</evidence>
<evidence type="ECO:0000313" key="3">
    <source>
        <dbReference type="EMBL" id="KIL60568.1"/>
    </source>
</evidence>
<feature type="compositionally biased region" description="Polar residues" evidence="1">
    <location>
        <begin position="177"/>
        <end position="193"/>
    </location>
</feature>
<name>A0A0C2WW46_AMAMK</name>
<feature type="chain" id="PRO_5002170422" evidence="2">
    <location>
        <begin position="20"/>
        <end position="211"/>
    </location>
</feature>
<feature type="region of interest" description="Disordered" evidence="1">
    <location>
        <begin position="22"/>
        <end position="74"/>
    </location>
</feature>
<organism evidence="3 4">
    <name type="scientific">Amanita muscaria (strain Koide BX008)</name>
    <dbReference type="NCBI Taxonomy" id="946122"/>
    <lineage>
        <taxon>Eukaryota</taxon>
        <taxon>Fungi</taxon>
        <taxon>Dikarya</taxon>
        <taxon>Basidiomycota</taxon>
        <taxon>Agaricomycotina</taxon>
        <taxon>Agaricomycetes</taxon>
        <taxon>Agaricomycetidae</taxon>
        <taxon>Agaricales</taxon>
        <taxon>Pluteineae</taxon>
        <taxon>Amanitaceae</taxon>
        <taxon>Amanita</taxon>
    </lineage>
</organism>
<keyword evidence="2" id="KW-0732">Signal</keyword>
<evidence type="ECO:0000313" key="4">
    <source>
        <dbReference type="Proteomes" id="UP000054549"/>
    </source>
</evidence>
<dbReference type="EMBL" id="KN818296">
    <property type="protein sequence ID" value="KIL60568.1"/>
    <property type="molecule type" value="Genomic_DNA"/>
</dbReference>
<dbReference type="HOGENOM" id="CLU_1304582_0_0_1"/>
<reference evidence="3 4" key="1">
    <citation type="submission" date="2014-04" db="EMBL/GenBank/DDBJ databases">
        <title>Evolutionary Origins and Diversification of the Mycorrhizal Mutualists.</title>
        <authorList>
            <consortium name="DOE Joint Genome Institute"/>
            <consortium name="Mycorrhizal Genomics Consortium"/>
            <person name="Kohler A."/>
            <person name="Kuo A."/>
            <person name="Nagy L.G."/>
            <person name="Floudas D."/>
            <person name="Copeland A."/>
            <person name="Barry K.W."/>
            <person name="Cichocki N."/>
            <person name="Veneault-Fourrey C."/>
            <person name="LaButti K."/>
            <person name="Lindquist E.A."/>
            <person name="Lipzen A."/>
            <person name="Lundell T."/>
            <person name="Morin E."/>
            <person name="Murat C."/>
            <person name="Riley R."/>
            <person name="Ohm R."/>
            <person name="Sun H."/>
            <person name="Tunlid A."/>
            <person name="Henrissat B."/>
            <person name="Grigoriev I.V."/>
            <person name="Hibbett D.S."/>
            <person name="Martin F."/>
        </authorList>
    </citation>
    <scope>NUCLEOTIDE SEQUENCE [LARGE SCALE GENOMIC DNA]</scope>
    <source>
        <strain evidence="3 4">Koide BX008</strain>
    </source>
</reference>
<sequence>MRFAIVYLMTLLLVPVFGAQPKGKQRDQHTFPPPAHLPPPPAHMHPPPAHMHPPPAHMHSPPAPQPPPRQPVDLSKVDTYGRLVHFKVHPSFSDKTSGVVLNSAPDKHGLYNIAPVNGHFTAGDLKGWRIGRNQIVKVHKDDITKNTDFKMVNVAEDILNRHGNHPPEVIHTRLNNFPAASSSNDQPGRSRSTLWGKIRNKFGGTGGRRRR</sequence>
<dbReference type="Proteomes" id="UP000054549">
    <property type="component" value="Unassembled WGS sequence"/>
</dbReference>
<dbReference type="InParanoid" id="A0A0C2WW46"/>
<feature type="signal peptide" evidence="2">
    <location>
        <begin position="1"/>
        <end position="19"/>
    </location>
</feature>
<accession>A0A0C2WW46</accession>
<feature type="region of interest" description="Disordered" evidence="1">
    <location>
        <begin position="177"/>
        <end position="211"/>
    </location>
</feature>
<evidence type="ECO:0000256" key="2">
    <source>
        <dbReference type="SAM" id="SignalP"/>
    </source>
</evidence>